<dbReference type="InterPro" id="IPR050833">
    <property type="entry name" value="Poly_Biosynth_Transport"/>
</dbReference>
<feature type="transmembrane region" description="Helical" evidence="6">
    <location>
        <begin position="117"/>
        <end position="135"/>
    </location>
</feature>
<feature type="transmembrane region" description="Helical" evidence="6">
    <location>
        <begin position="75"/>
        <end position="97"/>
    </location>
</feature>
<comment type="caution">
    <text evidence="7">The sequence shown here is derived from an EMBL/GenBank/DDBJ whole genome shotgun (WGS) entry which is preliminary data.</text>
</comment>
<evidence type="ECO:0000256" key="3">
    <source>
        <dbReference type="ARBA" id="ARBA00022692"/>
    </source>
</evidence>
<dbReference type="OrthoDB" id="8766744at2"/>
<evidence type="ECO:0000313" key="8">
    <source>
        <dbReference type="Proteomes" id="UP000238762"/>
    </source>
</evidence>
<feature type="transmembrane region" description="Helical" evidence="6">
    <location>
        <begin position="305"/>
        <end position="330"/>
    </location>
</feature>
<dbReference type="AlphaFoldDB" id="A0A2T1C768"/>
<keyword evidence="3 6" id="KW-0812">Transmembrane</keyword>
<dbReference type="InterPro" id="IPR002797">
    <property type="entry name" value="Polysacc_synth"/>
</dbReference>
<keyword evidence="8" id="KW-1185">Reference proteome</keyword>
<dbReference type="PANTHER" id="PTHR30250">
    <property type="entry name" value="PST FAMILY PREDICTED COLANIC ACID TRANSPORTER"/>
    <property type="match status" value="1"/>
</dbReference>
<evidence type="ECO:0000256" key="1">
    <source>
        <dbReference type="ARBA" id="ARBA00004651"/>
    </source>
</evidence>
<feature type="transmembrane region" description="Helical" evidence="6">
    <location>
        <begin position="391"/>
        <end position="411"/>
    </location>
</feature>
<dbReference type="EMBL" id="PVWJ01000018">
    <property type="protein sequence ID" value="PSB04099.1"/>
    <property type="molecule type" value="Genomic_DNA"/>
</dbReference>
<reference evidence="7 8" key="2">
    <citation type="submission" date="2018-03" db="EMBL/GenBank/DDBJ databases">
        <title>The ancient ancestry and fast evolution of plastids.</title>
        <authorList>
            <person name="Moore K.R."/>
            <person name="Magnabosco C."/>
            <person name="Momper L."/>
            <person name="Gold D.A."/>
            <person name="Bosak T."/>
            <person name="Fournier G.P."/>
        </authorList>
    </citation>
    <scope>NUCLEOTIDE SEQUENCE [LARGE SCALE GENOMIC DNA]</scope>
    <source>
        <strain evidence="7 8">CCAP 1448/3</strain>
    </source>
</reference>
<organism evidence="7 8">
    <name type="scientific">Merismopedia glauca CCAP 1448/3</name>
    <dbReference type="NCBI Taxonomy" id="1296344"/>
    <lineage>
        <taxon>Bacteria</taxon>
        <taxon>Bacillati</taxon>
        <taxon>Cyanobacteriota</taxon>
        <taxon>Cyanophyceae</taxon>
        <taxon>Synechococcales</taxon>
        <taxon>Merismopediaceae</taxon>
        <taxon>Merismopedia</taxon>
    </lineage>
</organism>
<feature type="transmembrane region" description="Helical" evidence="6">
    <location>
        <begin position="183"/>
        <end position="204"/>
    </location>
</feature>
<proteinExistence type="predicted"/>
<protein>
    <submittedName>
        <fullName evidence="7">Polysaccharide biosynthesis protein</fullName>
    </submittedName>
</protein>
<name>A0A2T1C768_9CYAN</name>
<keyword evidence="4 6" id="KW-1133">Transmembrane helix</keyword>
<evidence type="ECO:0000256" key="6">
    <source>
        <dbReference type="SAM" id="Phobius"/>
    </source>
</evidence>
<dbReference type="Pfam" id="PF01943">
    <property type="entry name" value="Polysacc_synt"/>
    <property type="match status" value="1"/>
</dbReference>
<evidence type="ECO:0000256" key="2">
    <source>
        <dbReference type="ARBA" id="ARBA00022475"/>
    </source>
</evidence>
<feature type="transmembrane region" description="Helical" evidence="6">
    <location>
        <begin position="12"/>
        <end position="31"/>
    </location>
</feature>
<accession>A0A2T1C768</accession>
<reference evidence="7 8" key="1">
    <citation type="submission" date="2018-02" db="EMBL/GenBank/DDBJ databases">
        <authorList>
            <person name="Cohen D.B."/>
            <person name="Kent A.D."/>
        </authorList>
    </citation>
    <scope>NUCLEOTIDE SEQUENCE [LARGE SCALE GENOMIC DNA]</scope>
    <source>
        <strain evidence="7 8">CCAP 1448/3</strain>
    </source>
</reference>
<keyword evidence="5 6" id="KW-0472">Membrane</keyword>
<evidence type="ECO:0000313" key="7">
    <source>
        <dbReference type="EMBL" id="PSB04099.1"/>
    </source>
</evidence>
<dbReference type="RefSeq" id="WP_106287658.1">
    <property type="nucleotide sequence ID" value="NZ_CAWNTC010000216.1"/>
</dbReference>
<dbReference type="PANTHER" id="PTHR30250:SF26">
    <property type="entry name" value="PSMA PROTEIN"/>
    <property type="match status" value="1"/>
</dbReference>
<dbReference type="Proteomes" id="UP000238762">
    <property type="component" value="Unassembled WGS sequence"/>
</dbReference>
<feature type="transmembrane region" description="Helical" evidence="6">
    <location>
        <begin position="37"/>
        <end position="63"/>
    </location>
</feature>
<keyword evidence="2" id="KW-1003">Cell membrane</keyword>
<evidence type="ECO:0000256" key="5">
    <source>
        <dbReference type="ARBA" id="ARBA00023136"/>
    </source>
</evidence>
<feature type="transmembrane region" description="Helical" evidence="6">
    <location>
        <begin position="336"/>
        <end position="359"/>
    </location>
</feature>
<evidence type="ECO:0000256" key="4">
    <source>
        <dbReference type="ARBA" id="ARBA00022989"/>
    </source>
</evidence>
<dbReference type="GO" id="GO:0005886">
    <property type="term" value="C:plasma membrane"/>
    <property type="evidence" value="ECO:0007669"/>
    <property type="project" value="UniProtKB-SubCell"/>
</dbReference>
<feature type="transmembrane region" description="Helical" evidence="6">
    <location>
        <begin position="366"/>
        <end position="385"/>
    </location>
</feature>
<sequence>MLKNSLYNLLGLILRTGFTFLTVPLLIRLIGVREYGLWTLVSTVLGIVALAEGGLSVSTTVFLSQEIATDNRQGISQVLTITITGMLVLASLAGLILWANSGQILDSFPNLEVNQRLSAAITLKWGALFIWAKLWQQVMVGVEQAHKRYDWLNVLNTLQIVASTIGMVAIASGGGKIVALMQWQATTALVMLFLHGWVGFHLLVPYQPKFTWNGGKGWEIWRYSSATWVTSLGSALFQQGDRLIVGSILGTELLGAYGAITTVTTQINVFSSIAIQPLLPRLGELLQGSRDRLEYQIKQATQANFILGIGLGAFVLLLSPWLIFILFGQYNSQYQLALQLAAIAYALYSLNAVGYYILLGLGAANISMIIVTMSGIFSLLLIIIGAKLWGIAGAGLGNIGYIGTLSCMAIAMNRLHISPQKWIGWLHPQEIWLFSQSLLQKTNLFPLK</sequence>
<feature type="transmembrane region" description="Helical" evidence="6">
    <location>
        <begin position="151"/>
        <end position="171"/>
    </location>
</feature>
<comment type="subcellular location">
    <subcellularLocation>
        <location evidence="1">Cell membrane</location>
        <topology evidence="1">Multi-pass membrane protein</topology>
    </subcellularLocation>
</comment>
<gene>
    <name evidence="7" type="ORF">C7B64_05545</name>
</gene>